<evidence type="ECO:0000313" key="11">
    <source>
        <dbReference type="EMBL" id="CAI9095497.1"/>
    </source>
</evidence>
<dbReference type="AlphaFoldDB" id="A0AAV1CJ91"/>
<keyword evidence="4" id="KW-0547">Nucleotide-binding</keyword>
<dbReference type="InterPro" id="IPR041118">
    <property type="entry name" value="Rx_N"/>
</dbReference>
<dbReference type="Pfam" id="PF23598">
    <property type="entry name" value="LRR_14"/>
    <property type="match status" value="1"/>
</dbReference>
<dbReference type="GO" id="GO:0043531">
    <property type="term" value="F:ADP binding"/>
    <property type="evidence" value="ECO:0007669"/>
    <property type="project" value="InterPro"/>
</dbReference>
<dbReference type="CDD" id="cd14798">
    <property type="entry name" value="RX-CC_like"/>
    <property type="match status" value="1"/>
</dbReference>
<dbReference type="GO" id="GO:0005524">
    <property type="term" value="F:ATP binding"/>
    <property type="evidence" value="ECO:0007669"/>
    <property type="project" value="UniProtKB-KW"/>
</dbReference>
<dbReference type="Pfam" id="PF23559">
    <property type="entry name" value="WHD_DRP"/>
    <property type="match status" value="1"/>
</dbReference>
<evidence type="ECO:0000259" key="8">
    <source>
        <dbReference type="Pfam" id="PF18052"/>
    </source>
</evidence>
<dbReference type="InterPro" id="IPR032675">
    <property type="entry name" value="LRR_dom_sf"/>
</dbReference>
<dbReference type="Gene3D" id="1.20.5.4130">
    <property type="match status" value="1"/>
</dbReference>
<dbReference type="EMBL" id="OX459119">
    <property type="protein sequence ID" value="CAI9095497.1"/>
    <property type="molecule type" value="Genomic_DNA"/>
</dbReference>
<proteinExistence type="inferred from homology"/>
<dbReference type="Gene3D" id="3.40.50.300">
    <property type="entry name" value="P-loop containing nucleotide triphosphate hydrolases"/>
    <property type="match status" value="1"/>
</dbReference>
<sequence length="1070" mass="123376">MDAVKATPLLGLRQFFLRKNAKNVNAFVKQKRVGTFHYSSFHYSLMIEACYSFVIFPQFHYHPDRQISINKFQESLKIKNMAEALPFVEFAANKLLTFLSEEGSLLGGLRLEIKLISDEFGHMKSFLQKVSDADGEDHDPQLSEWIRQVREVSQDTEGILDEFVLHFTSHRPAAWRFCSYVQWGFTSITHLRTRRRLATKLKDLKVRVKNIFDSRLRYESQNVNLFPRFSENVAAINAWSHRKDDDALLAEEVQLVGIAKPKHHLISHILDAEYHLLKVIAVLGMAGLGKTTVVKRVYDDAAVKCHFQIRAWFHVSQACDFQGLLKGLIQQVLSQFNESVPTLDSMSIYALKALLKDILQRGRYLIVFDDIWDTKLLDEFTFVFQENCYGGNRVILTTQKGDVASVSSLESHHYVYRMEFLNFQDSWTLFCRKTFKGKVCPTHLKNLAESIVRKCEGLPLGIVTIGGLLTSKDSSKIKEWELILHRLGDEFEGSGKLDRLKRILSLSFHDLSPTLKSCLLYTRIFPEDYKIPCRFLVNLWIAERFVEETEGQTAEDVGWDYLKELANRSLIQLNEVLYNGLYKYIHIHALLREFITTKSRERNMVTLLSTIQQTNTGWPFRKEIRRLVFDHNLPEIIISPERQHCVSNIRSIINFGEKKSPSKAVLNKLLTSKLLSVVQLRGIDLEEIPKEIFKSSHLKVLGISGEKIKTVPKSIKRLRNLEYLNLIGCQIKELPMEIQKLQKLRHIGLYQRAKDTSPGDFHYIGFEAPSGMGELHELRTLRILDVAESCKTGIVNEIGKLTKLRELWITKLRREDGKELCCSLEKLTNLQELVIASSHEKDIEAVTLDLNHPISASSLQSLCWLKLFGCLEKIPPWMGNLQGLERITLSLSNLTEDPLETLQHIPNLFDVTLIQAYKGESLRFKAGRFLKLKRLFLGCMKGLRCVRVEKGAMPGINTLIMAELPLVRELPFGIENLRQLQEVELWSMSTDLRNKLENAADSEEESEDSKRISHIPQVIIWSRQGAQWKCRQLTRRKDLKNFIRRSQVLKCKSNELHSSCSLFWLLHLPF</sequence>
<dbReference type="Pfam" id="PF18052">
    <property type="entry name" value="Rx_N"/>
    <property type="match status" value="1"/>
</dbReference>
<dbReference type="InterPro" id="IPR044974">
    <property type="entry name" value="Disease_R_plants"/>
</dbReference>
<evidence type="ECO:0000313" key="12">
    <source>
        <dbReference type="Proteomes" id="UP001161247"/>
    </source>
</evidence>
<name>A0AAV1CJ91_OLDCO</name>
<keyword evidence="3" id="KW-0677">Repeat</keyword>
<keyword evidence="2" id="KW-0433">Leucine-rich repeat</keyword>
<evidence type="ECO:0000259" key="9">
    <source>
        <dbReference type="Pfam" id="PF23559"/>
    </source>
</evidence>
<dbReference type="InterPro" id="IPR038005">
    <property type="entry name" value="RX-like_CC"/>
</dbReference>
<evidence type="ECO:0000256" key="5">
    <source>
        <dbReference type="ARBA" id="ARBA00022821"/>
    </source>
</evidence>
<feature type="domain" description="Disease resistance N-terminal" evidence="8">
    <location>
        <begin position="87"/>
        <end position="172"/>
    </location>
</feature>
<dbReference type="PANTHER" id="PTHR23155">
    <property type="entry name" value="DISEASE RESISTANCE PROTEIN RP"/>
    <property type="match status" value="1"/>
</dbReference>
<evidence type="ECO:0000256" key="3">
    <source>
        <dbReference type="ARBA" id="ARBA00022737"/>
    </source>
</evidence>
<gene>
    <name evidence="11" type="ORF">OLC1_LOCUS6459</name>
</gene>
<feature type="domain" description="NB-ARC" evidence="7">
    <location>
        <begin position="277"/>
        <end position="439"/>
    </location>
</feature>
<evidence type="ECO:0000256" key="6">
    <source>
        <dbReference type="ARBA" id="ARBA00022840"/>
    </source>
</evidence>
<dbReference type="Proteomes" id="UP001161247">
    <property type="component" value="Chromosome 2"/>
</dbReference>
<keyword evidence="5" id="KW-0611">Plant defense</keyword>
<keyword evidence="12" id="KW-1185">Reference proteome</keyword>
<evidence type="ECO:0000256" key="2">
    <source>
        <dbReference type="ARBA" id="ARBA00022614"/>
    </source>
</evidence>
<protein>
    <submittedName>
        <fullName evidence="11">OLC1v1031461C1</fullName>
    </submittedName>
</protein>
<dbReference type="InterPro" id="IPR058922">
    <property type="entry name" value="WHD_DRP"/>
</dbReference>
<keyword evidence="6" id="KW-0067">ATP-binding</keyword>
<dbReference type="InterPro" id="IPR036388">
    <property type="entry name" value="WH-like_DNA-bd_sf"/>
</dbReference>
<evidence type="ECO:0000259" key="10">
    <source>
        <dbReference type="Pfam" id="PF23598"/>
    </source>
</evidence>
<dbReference type="InterPro" id="IPR002182">
    <property type="entry name" value="NB-ARC"/>
</dbReference>
<reference evidence="11" key="1">
    <citation type="submission" date="2023-03" db="EMBL/GenBank/DDBJ databases">
        <authorList>
            <person name="Julca I."/>
        </authorList>
    </citation>
    <scope>NUCLEOTIDE SEQUENCE</scope>
</reference>
<evidence type="ECO:0000256" key="1">
    <source>
        <dbReference type="ARBA" id="ARBA00008894"/>
    </source>
</evidence>
<dbReference type="Gene3D" id="3.80.10.10">
    <property type="entry name" value="Ribonuclease Inhibitor"/>
    <property type="match status" value="1"/>
</dbReference>
<dbReference type="Gene3D" id="1.10.8.430">
    <property type="entry name" value="Helical domain of apoptotic protease-activating factors"/>
    <property type="match status" value="1"/>
</dbReference>
<dbReference type="InterPro" id="IPR042197">
    <property type="entry name" value="Apaf_helical"/>
</dbReference>
<evidence type="ECO:0000259" key="7">
    <source>
        <dbReference type="Pfam" id="PF00931"/>
    </source>
</evidence>
<dbReference type="FunFam" id="1.10.10.10:FF:000322">
    <property type="entry name" value="Probable disease resistance protein At1g63360"/>
    <property type="match status" value="1"/>
</dbReference>
<dbReference type="PRINTS" id="PR00364">
    <property type="entry name" value="DISEASERSIST"/>
</dbReference>
<feature type="domain" description="Disease resistance protein winged helix" evidence="9">
    <location>
        <begin position="524"/>
        <end position="595"/>
    </location>
</feature>
<dbReference type="PANTHER" id="PTHR23155:SF1205">
    <property type="entry name" value="DISEASE RESISTANCE PROTEIN RPM1"/>
    <property type="match status" value="1"/>
</dbReference>
<dbReference type="Pfam" id="PF00931">
    <property type="entry name" value="NB-ARC"/>
    <property type="match status" value="1"/>
</dbReference>
<dbReference type="InterPro" id="IPR055414">
    <property type="entry name" value="LRR_R13L4/SHOC2-like"/>
</dbReference>
<comment type="similarity">
    <text evidence="1">Belongs to the disease resistance NB-LRR family.</text>
</comment>
<dbReference type="GO" id="GO:0098542">
    <property type="term" value="P:defense response to other organism"/>
    <property type="evidence" value="ECO:0007669"/>
    <property type="project" value="TreeGrafter"/>
</dbReference>
<dbReference type="InterPro" id="IPR027417">
    <property type="entry name" value="P-loop_NTPase"/>
</dbReference>
<dbReference type="Gene3D" id="1.10.10.10">
    <property type="entry name" value="Winged helix-like DNA-binding domain superfamily/Winged helix DNA-binding domain"/>
    <property type="match status" value="1"/>
</dbReference>
<accession>A0AAV1CJ91</accession>
<evidence type="ECO:0000256" key="4">
    <source>
        <dbReference type="ARBA" id="ARBA00022741"/>
    </source>
</evidence>
<dbReference type="SUPFAM" id="SSF52058">
    <property type="entry name" value="L domain-like"/>
    <property type="match status" value="1"/>
</dbReference>
<organism evidence="11 12">
    <name type="scientific">Oldenlandia corymbosa var. corymbosa</name>
    <dbReference type="NCBI Taxonomy" id="529605"/>
    <lineage>
        <taxon>Eukaryota</taxon>
        <taxon>Viridiplantae</taxon>
        <taxon>Streptophyta</taxon>
        <taxon>Embryophyta</taxon>
        <taxon>Tracheophyta</taxon>
        <taxon>Spermatophyta</taxon>
        <taxon>Magnoliopsida</taxon>
        <taxon>eudicotyledons</taxon>
        <taxon>Gunneridae</taxon>
        <taxon>Pentapetalae</taxon>
        <taxon>asterids</taxon>
        <taxon>lamiids</taxon>
        <taxon>Gentianales</taxon>
        <taxon>Rubiaceae</taxon>
        <taxon>Rubioideae</taxon>
        <taxon>Spermacoceae</taxon>
        <taxon>Hedyotis-Oldenlandia complex</taxon>
        <taxon>Oldenlandia</taxon>
    </lineage>
</organism>
<dbReference type="SUPFAM" id="SSF52540">
    <property type="entry name" value="P-loop containing nucleoside triphosphate hydrolases"/>
    <property type="match status" value="1"/>
</dbReference>
<feature type="domain" description="Disease resistance R13L4/SHOC-2-like LRR" evidence="10">
    <location>
        <begin position="649"/>
        <end position="996"/>
    </location>
</feature>